<sequence length="221" mass="25428">MDKTLKKDEIARRQRQLEHKKVKQERNRSYFLNGAFALALVGSTIAIAFLAETKTFVNVVTVIGADNEVLKQRTVTAENVDKEQAVIEGVLFDFIRACNTFDPRRKQQLSDTCHTYMTRNVAVEYEKEISPDNARNPYASLGENDWIEAQPKRMNKIGDEYQVIFISTNHKWGDKEPRVTSYLATIKVAHTMIPRALGDRWENPFGTLATLYRKSEELSRQ</sequence>
<dbReference type="AlphaFoldDB" id="A0A010SZQ8"/>
<evidence type="ECO:0000256" key="4">
    <source>
        <dbReference type="ARBA" id="ARBA00023136"/>
    </source>
</evidence>
<reference evidence="7 8" key="1">
    <citation type="journal article" date="2011" name="J. Bacteriol.">
        <title>Draft genome sequence of the polycyclic aromatic hydrocarbon-degrading, genetically engineered bioluminescent bioreporter Pseudomonas fluorescens HK44.</title>
        <authorList>
            <person name="Chauhan A."/>
            <person name="Layton A.C."/>
            <person name="Williams D.E."/>
            <person name="Smartt A.E."/>
            <person name="Ripp S."/>
            <person name="Karpinets T.V."/>
            <person name="Brown S.D."/>
            <person name="Sayler G.S."/>
        </authorList>
    </citation>
    <scope>NUCLEOTIDE SEQUENCE [LARGE SCALE GENOMIC DNA]</scope>
    <source>
        <strain evidence="7 8">HK44</strain>
        <plasmid evidence="7">pUTK21</plasmid>
    </source>
</reference>
<proteinExistence type="predicted"/>
<protein>
    <recommendedName>
        <fullName evidence="6">Bacterial virulence protein VirB8 domain-containing protein</fullName>
    </recommendedName>
</protein>
<evidence type="ECO:0000256" key="2">
    <source>
        <dbReference type="ARBA" id="ARBA00022692"/>
    </source>
</evidence>
<evidence type="ECO:0000313" key="8">
    <source>
        <dbReference type="Proteomes" id="UP000022611"/>
    </source>
</evidence>
<geneLocation type="plasmid" evidence="7">
    <name>pUTK21</name>
</geneLocation>
<dbReference type="CDD" id="cd16424">
    <property type="entry name" value="VirB8"/>
    <property type="match status" value="1"/>
</dbReference>
<dbReference type="RefSeq" id="WP_011117460.1">
    <property type="nucleotide sequence ID" value="NZ_AFOY02000029.1"/>
</dbReference>
<dbReference type="Gene3D" id="3.10.450.230">
    <property type="entry name" value="VirB8 protein"/>
    <property type="match status" value="1"/>
</dbReference>
<dbReference type="HOGENOM" id="CLU_1228011_0_0_6"/>
<dbReference type="InterPro" id="IPR032710">
    <property type="entry name" value="NTF2-like_dom_sf"/>
</dbReference>
<evidence type="ECO:0000256" key="5">
    <source>
        <dbReference type="SAM" id="Phobius"/>
    </source>
</evidence>
<gene>
    <name evidence="7" type="ORF">HK44_029280</name>
</gene>
<dbReference type="EMBL" id="AFOY02000029">
    <property type="protein sequence ID" value="EXF91012.1"/>
    <property type="molecule type" value="Genomic_DNA"/>
</dbReference>
<feature type="domain" description="Bacterial virulence protein VirB8" evidence="6">
    <location>
        <begin position="22"/>
        <end position="217"/>
    </location>
</feature>
<evidence type="ECO:0000313" key="7">
    <source>
        <dbReference type="EMBL" id="EXF91012.1"/>
    </source>
</evidence>
<keyword evidence="4 5" id="KW-0472">Membrane</keyword>
<name>A0A010SZQ8_PSEFL</name>
<comment type="subcellular location">
    <subcellularLocation>
        <location evidence="1">Membrane</location>
        <topology evidence="1">Single-pass membrane protein</topology>
    </subcellularLocation>
</comment>
<dbReference type="InterPro" id="IPR007430">
    <property type="entry name" value="VirB8"/>
</dbReference>
<dbReference type="PATRIC" id="fig|1042209.11.peg.55"/>
<organism evidence="7 8">
    <name type="scientific">Pseudomonas fluorescens HK44</name>
    <dbReference type="NCBI Taxonomy" id="1042209"/>
    <lineage>
        <taxon>Bacteria</taxon>
        <taxon>Pseudomonadati</taxon>
        <taxon>Pseudomonadota</taxon>
        <taxon>Gammaproteobacteria</taxon>
        <taxon>Pseudomonadales</taxon>
        <taxon>Pseudomonadaceae</taxon>
        <taxon>Pseudomonas</taxon>
    </lineage>
</organism>
<dbReference type="OrthoDB" id="9816242at2"/>
<dbReference type="SUPFAM" id="SSF54427">
    <property type="entry name" value="NTF2-like"/>
    <property type="match status" value="1"/>
</dbReference>
<keyword evidence="3 5" id="KW-1133">Transmembrane helix</keyword>
<dbReference type="GO" id="GO:0016020">
    <property type="term" value="C:membrane"/>
    <property type="evidence" value="ECO:0007669"/>
    <property type="project" value="UniProtKB-SubCell"/>
</dbReference>
<feature type="transmembrane region" description="Helical" evidence="5">
    <location>
        <begin position="30"/>
        <end position="51"/>
    </location>
</feature>
<keyword evidence="2 5" id="KW-0812">Transmembrane</keyword>
<dbReference type="Pfam" id="PF04335">
    <property type="entry name" value="VirB8"/>
    <property type="match status" value="1"/>
</dbReference>
<evidence type="ECO:0000259" key="6">
    <source>
        <dbReference type="Pfam" id="PF04335"/>
    </source>
</evidence>
<comment type="caution">
    <text evidence="7">The sequence shown here is derived from an EMBL/GenBank/DDBJ whole genome shotgun (WGS) entry which is preliminary data.</text>
</comment>
<accession>A0A010SZQ8</accession>
<dbReference type="Proteomes" id="UP000022611">
    <property type="component" value="Unassembled WGS sequence"/>
</dbReference>
<evidence type="ECO:0000256" key="1">
    <source>
        <dbReference type="ARBA" id="ARBA00004167"/>
    </source>
</evidence>
<keyword evidence="7" id="KW-0614">Plasmid</keyword>
<evidence type="ECO:0000256" key="3">
    <source>
        <dbReference type="ARBA" id="ARBA00022989"/>
    </source>
</evidence>